<dbReference type="OrthoDB" id="10251234at2759"/>
<feature type="region of interest" description="Disordered" evidence="9">
    <location>
        <begin position="683"/>
        <end position="712"/>
    </location>
</feature>
<dbReference type="GO" id="GO:0006357">
    <property type="term" value="P:regulation of transcription by RNA polymerase II"/>
    <property type="evidence" value="ECO:0007669"/>
    <property type="project" value="InterPro"/>
</dbReference>
<comment type="subunit">
    <text evidence="8">Component of the Mediator complex.</text>
</comment>
<accession>A0A2N5SJA9</accession>
<dbReference type="AlphaFoldDB" id="A0A2N5SJA9"/>
<evidence type="ECO:0000256" key="6">
    <source>
        <dbReference type="ARBA" id="ARBA00023242"/>
    </source>
</evidence>
<feature type="compositionally biased region" description="Basic and acidic residues" evidence="9">
    <location>
        <begin position="155"/>
        <end position="166"/>
    </location>
</feature>
<evidence type="ECO:0000256" key="3">
    <source>
        <dbReference type="ARBA" id="ARBA00019610"/>
    </source>
</evidence>
<keyword evidence="4 8" id="KW-0805">Transcription regulation</keyword>
<comment type="subcellular location">
    <subcellularLocation>
        <location evidence="1 8">Nucleus</location>
    </subcellularLocation>
</comment>
<comment type="function">
    <text evidence="8">Component of the Mediator complex, a coactivator involved in the regulated transcription of nearly all RNA polymerase II-dependent genes. Mediator functions as a bridge to convey information from gene-specific regulatory proteins to the basal RNA polymerase II transcription machinery. Mediator is recruited to promoters by direct interactions with regulatory proteins and serves as a scaffold for the assembly of a functional preinitiation complex with RNA polymerase II and the general transcription factors.</text>
</comment>
<dbReference type="PANTHER" id="PTHR13114">
    <property type="entry name" value="MEDIATOR OF RNA POLYMERASE II TRANSCRIPTION SUBUNIT 17"/>
    <property type="match status" value="1"/>
</dbReference>
<comment type="caution">
    <text evidence="10">The sequence shown here is derived from an EMBL/GenBank/DDBJ whole genome shotgun (WGS) entry which is preliminary data.</text>
</comment>
<evidence type="ECO:0000256" key="2">
    <source>
        <dbReference type="ARBA" id="ARBA00005635"/>
    </source>
</evidence>
<evidence type="ECO:0000256" key="7">
    <source>
        <dbReference type="ARBA" id="ARBA00032014"/>
    </source>
</evidence>
<dbReference type="GO" id="GO:0070847">
    <property type="term" value="C:core mediator complex"/>
    <property type="evidence" value="ECO:0007669"/>
    <property type="project" value="TreeGrafter"/>
</dbReference>
<dbReference type="STRING" id="200324.A0A2N5SJA9"/>
<dbReference type="PANTHER" id="PTHR13114:SF7">
    <property type="entry name" value="MEDIATOR OF RNA POLYMERASE II TRANSCRIPTION SUBUNIT 17"/>
    <property type="match status" value="1"/>
</dbReference>
<evidence type="ECO:0000256" key="4">
    <source>
        <dbReference type="ARBA" id="ARBA00023015"/>
    </source>
</evidence>
<dbReference type="InterPro" id="IPR019313">
    <property type="entry name" value="Mediator_Med17"/>
</dbReference>
<dbReference type="GO" id="GO:0003712">
    <property type="term" value="F:transcription coregulator activity"/>
    <property type="evidence" value="ECO:0007669"/>
    <property type="project" value="InterPro"/>
</dbReference>
<evidence type="ECO:0000256" key="9">
    <source>
        <dbReference type="SAM" id="MobiDB-lite"/>
    </source>
</evidence>
<reference evidence="10 11" key="1">
    <citation type="submission" date="2017-11" db="EMBL/GenBank/DDBJ databases">
        <title>De novo assembly and phasing of dikaryotic genomes from two isolates of Puccinia coronata f. sp. avenae, the causal agent of oat crown rust.</title>
        <authorList>
            <person name="Miller M.E."/>
            <person name="Zhang Y."/>
            <person name="Omidvar V."/>
            <person name="Sperschneider J."/>
            <person name="Schwessinger B."/>
            <person name="Raley C."/>
            <person name="Palmer J.M."/>
            <person name="Garnica D."/>
            <person name="Upadhyaya N."/>
            <person name="Rathjen J."/>
            <person name="Taylor J.M."/>
            <person name="Park R.F."/>
            <person name="Dodds P.N."/>
            <person name="Hirsch C.D."/>
            <person name="Kianian S.F."/>
            <person name="Figueroa M."/>
        </authorList>
    </citation>
    <scope>NUCLEOTIDE SEQUENCE [LARGE SCALE GENOMIC DNA]</scope>
    <source>
        <strain evidence="10">12NC29</strain>
    </source>
</reference>
<sequence length="737" mass="82258">MVPGSGTDAWIWCRFRMCSRVSEASVTGTRVSAKSSRHCYSLPAKPLVSLGYHPHTQFFDSMVRKHMSIAIAPPAPRLLANDLPSERDPIEAQKDSLWDFGDGGEQIWKEPQDEASKFTSDLKRLWVERGDFSQLTIEKIEKQKNKPLPTSELATDSKEDAAGDKDLKTSETITVNELWEMRMQMANQLLVMSGELSTGLDLLNTLLAPLAPEAVDTSSLPLPPGGIAPMTHSSVHLSAQPEPITLINASVSLMRKRKAAQNASCLLKRTAGELAREAKRSQNEWDTLLKLREQGWNMRPKGAKPGADMSLMGKGAERAAKEIGIAYATTEAAEALRASSFASLEPLDPENDESSQISLKLPVRPRRRLAITLRLPNQPVERFSPWERCSNLKETDSRLPFAEDLELARAEVLDEEIFGEISRDAQSSPTYRTSTSDRSVIVKGFWEDAEICFEMLESDEEVQTSTGPSHKCRLVSALMRLLMISIYRSRRSCAVGIISATTQPSAPKILEPVLDLIVFFIYTHNVHTLFQQAVSDLKPADLQVEGELDPVLESAAELVRLVCGKRNSTSHKLDVGGAAVLRIMGRRSITFTMTCPVVISYWLKDEPMRIGPDQMYSVFVNAINQAILGLLIDLFAHPDILLSRTPTGLLCRSDRRKLFLTPKFRFGTGLTIKTERLHELRNHHMSNSSSTCEREEEMEQGNPSEKENWRSSPALPQYDGQVALKDWVENLIQLILL</sequence>
<keyword evidence="6 8" id="KW-0539">Nucleus</keyword>
<evidence type="ECO:0000313" key="11">
    <source>
        <dbReference type="Proteomes" id="UP000235388"/>
    </source>
</evidence>
<dbReference type="Proteomes" id="UP000235388">
    <property type="component" value="Unassembled WGS sequence"/>
</dbReference>
<organism evidence="10 11">
    <name type="scientific">Puccinia coronata f. sp. avenae</name>
    <dbReference type="NCBI Taxonomy" id="200324"/>
    <lineage>
        <taxon>Eukaryota</taxon>
        <taxon>Fungi</taxon>
        <taxon>Dikarya</taxon>
        <taxon>Basidiomycota</taxon>
        <taxon>Pucciniomycotina</taxon>
        <taxon>Pucciniomycetes</taxon>
        <taxon>Pucciniales</taxon>
        <taxon>Pucciniaceae</taxon>
        <taxon>Puccinia</taxon>
    </lineage>
</organism>
<name>A0A2N5SJA9_9BASI</name>
<evidence type="ECO:0000256" key="5">
    <source>
        <dbReference type="ARBA" id="ARBA00023163"/>
    </source>
</evidence>
<dbReference type="Pfam" id="PF10156">
    <property type="entry name" value="Med17"/>
    <property type="match status" value="1"/>
</dbReference>
<dbReference type="GO" id="GO:0016592">
    <property type="term" value="C:mediator complex"/>
    <property type="evidence" value="ECO:0007669"/>
    <property type="project" value="InterPro"/>
</dbReference>
<evidence type="ECO:0000256" key="8">
    <source>
        <dbReference type="RuleBase" id="RU364140"/>
    </source>
</evidence>
<keyword evidence="8" id="KW-0010">Activator</keyword>
<keyword evidence="11" id="KW-1185">Reference proteome</keyword>
<evidence type="ECO:0000313" key="10">
    <source>
        <dbReference type="EMBL" id="PLW13328.1"/>
    </source>
</evidence>
<gene>
    <name evidence="8" type="primary">MED17</name>
    <name evidence="10" type="ORF">PCANC_16707</name>
</gene>
<proteinExistence type="inferred from homology"/>
<dbReference type="EMBL" id="PGCJ01000953">
    <property type="protein sequence ID" value="PLW13328.1"/>
    <property type="molecule type" value="Genomic_DNA"/>
</dbReference>
<keyword evidence="5 8" id="KW-0804">Transcription</keyword>
<evidence type="ECO:0000256" key="1">
    <source>
        <dbReference type="ARBA" id="ARBA00004123"/>
    </source>
</evidence>
<comment type="similarity">
    <text evidence="2 8">Belongs to the Mediator complex subunit 17 family.</text>
</comment>
<protein>
    <recommendedName>
        <fullName evidence="3 8">Mediator of RNA polymerase II transcription subunit 17</fullName>
    </recommendedName>
    <alternativeName>
        <fullName evidence="7 8">Mediator complex subunit 17</fullName>
    </alternativeName>
</protein>
<feature type="region of interest" description="Disordered" evidence="9">
    <location>
        <begin position="143"/>
        <end position="166"/>
    </location>
</feature>